<dbReference type="Pfam" id="PF01970">
    <property type="entry name" value="TctA"/>
    <property type="match status" value="1"/>
</dbReference>
<gene>
    <name evidence="3" type="ORF">EPJ69_04415</name>
</gene>
<feature type="transmembrane region" description="Helical" evidence="1">
    <location>
        <begin position="105"/>
        <end position="126"/>
    </location>
</feature>
<dbReference type="Proteomes" id="UP000324707">
    <property type="component" value="Unassembled WGS sequence"/>
</dbReference>
<feature type="transmembrane region" description="Helical" evidence="1">
    <location>
        <begin position="163"/>
        <end position="183"/>
    </location>
</feature>
<proteinExistence type="predicted"/>
<dbReference type="InterPro" id="IPR002823">
    <property type="entry name" value="DUF112_TM"/>
</dbReference>
<feature type="transmembrane region" description="Helical" evidence="1">
    <location>
        <begin position="353"/>
        <end position="374"/>
    </location>
</feature>
<feature type="transmembrane region" description="Helical" evidence="1">
    <location>
        <begin position="195"/>
        <end position="219"/>
    </location>
</feature>
<evidence type="ECO:0000313" key="3">
    <source>
        <dbReference type="EMBL" id="TXJ33628.1"/>
    </source>
</evidence>
<organism evidence="3 4">
    <name type="scientific">Brachyspira aalborgi</name>
    <dbReference type="NCBI Taxonomy" id="29522"/>
    <lineage>
        <taxon>Bacteria</taxon>
        <taxon>Pseudomonadati</taxon>
        <taxon>Spirochaetota</taxon>
        <taxon>Spirochaetia</taxon>
        <taxon>Brachyspirales</taxon>
        <taxon>Brachyspiraceae</taxon>
        <taxon>Brachyspira</taxon>
    </lineage>
</organism>
<feature type="transmembrane region" description="Helical" evidence="1">
    <location>
        <begin position="410"/>
        <end position="439"/>
    </location>
</feature>
<name>A0A5C8E869_9SPIR</name>
<evidence type="ECO:0000256" key="1">
    <source>
        <dbReference type="SAM" id="Phobius"/>
    </source>
</evidence>
<feature type="transmembrane region" description="Helical" evidence="1">
    <location>
        <begin position="138"/>
        <end position="157"/>
    </location>
</feature>
<feature type="transmembrane region" description="Helical" evidence="1">
    <location>
        <begin position="386"/>
        <end position="403"/>
    </location>
</feature>
<reference evidence="3 4" key="1">
    <citation type="journal article" date="1992" name="Lakartidningen">
        <title>[Penicillin V and not amoxicillin is the first choice preparation in acute otitis].</title>
        <authorList>
            <person name="Kamme C."/>
            <person name="Lundgren K."/>
            <person name="Prellner K."/>
        </authorList>
    </citation>
    <scope>NUCLEOTIDE SEQUENCE [LARGE SCALE GENOMIC DNA]</scope>
    <source>
        <strain evidence="3 4">PC5538III-lc</strain>
    </source>
</reference>
<dbReference type="AlphaFoldDB" id="A0A5C8E869"/>
<accession>A0A5C8E869</accession>
<keyword evidence="1" id="KW-0812">Transmembrane</keyword>
<protein>
    <submittedName>
        <fullName evidence="3">C4-dicarboxylate ABC transporter permease</fullName>
    </submittedName>
</protein>
<dbReference type="PANTHER" id="PTHR35342">
    <property type="entry name" value="TRICARBOXYLIC TRANSPORT PROTEIN"/>
    <property type="match status" value="1"/>
</dbReference>
<keyword evidence="1" id="KW-1133">Transmembrane helix</keyword>
<evidence type="ECO:0000313" key="4">
    <source>
        <dbReference type="Proteomes" id="UP000324707"/>
    </source>
</evidence>
<feature type="transmembrane region" description="Helical" evidence="1">
    <location>
        <begin position="16"/>
        <end position="45"/>
    </location>
</feature>
<comment type="caution">
    <text evidence="3">The sequence shown here is derived from an EMBL/GenBank/DDBJ whole genome shotgun (WGS) entry which is preliminary data.</text>
</comment>
<keyword evidence="1" id="KW-0472">Membrane</keyword>
<sequence length="496" mass="52511">MQVLNSLSTIMHPLPIFTIFMGTLVGIIIGALPGLSSTMGVALLFPIAFKISGISGILMLLGIYIGSVYGGSISAILLNTPGTPASACTVFEGYPMTKRGEGGKALFISTFASFTGGIISCIMLIWASPFLAKFALKFGAPEYFTLGLFGLSIISGISGKSLLLGFISCLLGLIISIIGLDPFTGYLRFTFGSMYLAGGISFIPVLIGVLACAPIFVALQENDSPNIVSNAKIKDILPKRNEIKKITIPMIRSGILGTIIGAIPGAGGDIAAFVSYNETKRFSKTPEKFGTGCIEGIAAPEAGNNAVTGGAMIPLLSLGIPGDSVTAILIGAFMSKGLQPGPLLFKDNLPQVYIIFIGLFIANIFMLILGLLGIKFSVKVTKVPRYILTPLILVLCVLGSFAINNNIIDLVVLLVSSIIGYFMIKAKFPMSPMILGIILGPMVENNLRRALIMSDGNALIFFSRPISFTLILLSVITLILPIALDKIKKNKNKNIK</sequence>
<dbReference type="EMBL" id="SAXX01000011">
    <property type="protein sequence ID" value="TXJ33628.1"/>
    <property type="molecule type" value="Genomic_DNA"/>
</dbReference>
<evidence type="ECO:0000259" key="2">
    <source>
        <dbReference type="Pfam" id="PF01970"/>
    </source>
</evidence>
<feature type="transmembrane region" description="Helical" evidence="1">
    <location>
        <begin position="459"/>
        <end position="484"/>
    </location>
</feature>
<dbReference type="RefSeq" id="WP_147736342.1">
    <property type="nucleotide sequence ID" value="NZ_SAXX01000011.1"/>
</dbReference>
<dbReference type="PANTHER" id="PTHR35342:SF5">
    <property type="entry name" value="TRICARBOXYLIC TRANSPORT PROTEIN"/>
    <property type="match status" value="1"/>
</dbReference>
<feature type="domain" description="DUF112" evidence="2">
    <location>
        <begin position="16"/>
        <end position="435"/>
    </location>
</feature>